<dbReference type="CDD" id="cd04301">
    <property type="entry name" value="NAT_SF"/>
    <property type="match status" value="1"/>
</dbReference>
<sequence length="207" mass="23724">MNLKECFSSLTMQTVMLLQIQDLTEYYQEKRRWMVENMEYSSIPIFSGRKICENEKKSFELVEMKSPEEMVQFWTCQSDAFSGVPQISDNLKEIIRNDTSTVAPDSSVKSFTVGIKQKLSNGQVEIVACGKLVMGKHVASINHLATRDGHRNQGFATILMVSMIDMAKQLGYTKMVLEATEMGIGIYEKFGFKPVYDFYIFELDHKH</sequence>
<dbReference type="InterPro" id="IPR000182">
    <property type="entry name" value="GNAT_dom"/>
</dbReference>
<dbReference type="AlphaFoldDB" id="D2VY18"/>
<comment type="pathway">
    <text evidence="1">Nucleotide-sugar biosynthesis; UDP-N-acetyl-alpha-D-glucosamine biosynthesis; N-acetyl-alpha-D-glucosamine 1-phosphate from alpha-D-glucosamine 6-phosphate (route I): step 1/2.</text>
</comment>
<proteinExistence type="inferred from homology"/>
<dbReference type="RefSeq" id="XP_002671031.1">
    <property type="nucleotide sequence ID" value="XM_002670985.1"/>
</dbReference>
<dbReference type="EC" id="2.3.1.4" evidence="1"/>
<name>D2VY18_NAEGR</name>
<comment type="catalytic activity">
    <reaction evidence="1">
        <text>D-glucosamine 6-phosphate + acetyl-CoA = N-acetyl-D-glucosamine 6-phosphate + CoA + H(+)</text>
        <dbReference type="Rhea" id="RHEA:10292"/>
        <dbReference type="ChEBI" id="CHEBI:15378"/>
        <dbReference type="ChEBI" id="CHEBI:57287"/>
        <dbReference type="ChEBI" id="CHEBI:57288"/>
        <dbReference type="ChEBI" id="CHEBI:57513"/>
        <dbReference type="ChEBI" id="CHEBI:58725"/>
        <dbReference type="EC" id="2.3.1.4"/>
    </reaction>
</comment>
<dbReference type="PROSITE" id="PS51186">
    <property type="entry name" value="GNAT"/>
    <property type="match status" value="1"/>
</dbReference>
<dbReference type="PANTHER" id="PTHR13355:SF11">
    <property type="entry name" value="GLUCOSAMINE 6-PHOSPHATE N-ACETYLTRANSFERASE"/>
    <property type="match status" value="1"/>
</dbReference>
<dbReference type="EMBL" id="GG738909">
    <property type="protein sequence ID" value="EFC38287.1"/>
    <property type="molecule type" value="Genomic_DNA"/>
</dbReference>
<accession>D2VY18</accession>
<comment type="similarity">
    <text evidence="1">Belongs to the acetyltransferase family. GNA1 subfamily.</text>
</comment>
<dbReference type="InParanoid" id="D2VY18"/>
<keyword evidence="1" id="KW-0012">Acyltransferase</keyword>
<dbReference type="OrthoDB" id="2744543at2759"/>
<evidence type="ECO:0000313" key="3">
    <source>
        <dbReference type="EMBL" id="EFC38287.1"/>
    </source>
</evidence>
<dbReference type="InterPro" id="IPR039143">
    <property type="entry name" value="GNPNAT1-like"/>
</dbReference>
<evidence type="ECO:0000256" key="1">
    <source>
        <dbReference type="RuleBase" id="RU365086"/>
    </source>
</evidence>
<dbReference type="Gene3D" id="3.40.630.30">
    <property type="match status" value="1"/>
</dbReference>
<reference evidence="3 4" key="1">
    <citation type="journal article" date="2010" name="Cell">
        <title>The genome of Naegleria gruberi illuminates early eukaryotic versatility.</title>
        <authorList>
            <person name="Fritz-Laylin L.K."/>
            <person name="Prochnik S.E."/>
            <person name="Ginger M.L."/>
            <person name="Dacks J.B."/>
            <person name="Carpenter M.L."/>
            <person name="Field M.C."/>
            <person name="Kuo A."/>
            <person name="Paredez A."/>
            <person name="Chapman J."/>
            <person name="Pham J."/>
            <person name="Shu S."/>
            <person name="Neupane R."/>
            <person name="Cipriano M."/>
            <person name="Mancuso J."/>
            <person name="Tu H."/>
            <person name="Salamov A."/>
            <person name="Lindquist E."/>
            <person name="Shapiro H."/>
            <person name="Lucas S."/>
            <person name="Grigoriev I.V."/>
            <person name="Cande W.Z."/>
            <person name="Fulton C."/>
            <person name="Rokhsar D.S."/>
            <person name="Dawson S.C."/>
        </authorList>
    </citation>
    <scope>NUCLEOTIDE SEQUENCE [LARGE SCALE GENOMIC DNA]</scope>
    <source>
        <strain evidence="3 4">NEG-M</strain>
    </source>
</reference>
<protein>
    <recommendedName>
        <fullName evidence="1">Glucosamine 6-phosphate N-acetyltransferase</fullName>
        <ecNumber evidence="1">2.3.1.4</ecNumber>
    </recommendedName>
</protein>
<dbReference type="KEGG" id="ngr:NAEGRDRAFT_81661"/>
<dbReference type="VEuPathDB" id="AmoebaDB:NAEGRDRAFT_81661"/>
<dbReference type="GO" id="GO:0004343">
    <property type="term" value="F:glucosamine 6-phosphate N-acetyltransferase activity"/>
    <property type="evidence" value="ECO:0007669"/>
    <property type="project" value="UniProtKB-UniRule"/>
</dbReference>
<dbReference type="Proteomes" id="UP000006671">
    <property type="component" value="Unassembled WGS sequence"/>
</dbReference>
<organism evidence="4">
    <name type="scientific">Naegleria gruberi</name>
    <name type="common">Amoeba</name>
    <dbReference type="NCBI Taxonomy" id="5762"/>
    <lineage>
        <taxon>Eukaryota</taxon>
        <taxon>Discoba</taxon>
        <taxon>Heterolobosea</taxon>
        <taxon>Tetramitia</taxon>
        <taxon>Eutetramitia</taxon>
        <taxon>Vahlkampfiidae</taxon>
        <taxon>Naegleria</taxon>
    </lineage>
</organism>
<dbReference type="SUPFAM" id="SSF55729">
    <property type="entry name" value="Acyl-CoA N-acyltransferases (Nat)"/>
    <property type="match status" value="1"/>
</dbReference>
<feature type="domain" description="N-acetyltransferase" evidence="2">
    <location>
        <begin position="59"/>
        <end position="207"/>
    </location>
</feature>
<keyword evidence="4" id="KW-1185">Reference proteome</keyword>
<dbReference type="PANTHER" id="PTHR13355">
    <property type="entry name" value="GLUCOSAMINE 6-PHOSPHATE N-ACETYLTRANSFERASE"/>
    <property type="match status" value="1"/>
</dbReference>
<gene>
    <name evidence="3" type="ORF">NAEGRDRAFT_81661</name>
</gene>
<dbReference type="InterPro" id="IPR016181">
    <property type="entry name" value="Acyl_CoA_acyltransferase"/>
</dbReference>
<dbReference type="GO" id="GO:0006048">
    <property type="term" value="P:UDP-N-acetylglucosamine biosynthetic process"/>
    <property type="evidence" value="ECO:0007669"/>
    <property type="project" value="UniProtKB-UniRule"/>
</dbReference>
<dbReference type="GeneID" id="8857801"/>
<evidence type="ECO:0000313" key="4">
    <source>
        <dbReference type="Proteomes" id="UP000006671"/>
    </source>
</evidence>
<keyword evidence="1" id="KW-0808">Transferase</keyword>
<dbReference type="Pfam" id="PF00583">
    <property type="entry name" value="Acetyltransf_1"/>
    <property type="match status" value="1"/>
</dbReference>
<evidence type="ECO:0000259" key="2">
    <source>
        <dbReference type="PROSITE" id="PS51186"/>
    </source>
</evidence>